<dbReference type="EMBL" id="SUNJ01011804">
    <property type="protein sequence ID" value="TPP58607.1"/>
    <property type="molecule type" value="Genomic_DNA"/>
</dbReference>
<dbReference type="Proteomes" id="UP000316759">
    <property type="component" value="Unassembled WGS sequence"/>
</dbReference>
<gene>
    <name evidence="2" type="ORF">FGIG_12368</name>
</gene>
<comment type="caution">
    <text evidence="2">The sequence shown here is derived from an EMBL/GenBank/DDBJ whole genome shotgun (WGS) entry which is preliminary data.</text>
</comment>
<keyword evidence="3" id="KW-1185">Reference proteome</keyword>
<reference evidence="2 3" key="1">
    <citation type="submission" date="2019-04" db="EMBL/GenBank/DDBJ databases">
        <title>Annotation for the trematode Fasciola gigantica.</title>
        <authorList>
            <person name="Choi Y.-J."/>
        </authorList>
    </citation>
    <scope>NUCLEOTIDE SEQUENCE [LARGE SCALE GENOMIC DNA]</scope>
    <source>
        <strain evidence="2">Uganda_cow_1</strain>
    </source>
</reference>
<evidence type="ECO:0000313" key="3">
    <source>
        <dbReference type="Proteomes" id="UP000316759"/>
    </source>
</evidence>
<proteinExistence type="predicted"/>
<accession>A0A504YKT4</accession>
<organism evidence="2 3">
    <name type="scientific">Fasciola gigantica</name>
    <name type="common">Giant liver fluke</name>
    <dbReference type="NCBI Taxonomy" id="46835"/>
    <lineage>
        <taxon>Eukaryota</taxon>
        <taxon>Metazoa</taxon>
        <taxon>Spiralia</taxon>
        <taxon>Lophotrochozoa</taxon>
        <taxon>Platyhelminthes</taxon>
        <taxon>Trematoda</taxon>
        <taxon>Digenea</taxon>
        <taxon>Plagiorchiida</taxon>
        <taxon>Echinostomata</taxon>
        <taxon>Echinostomatoidea</taxon>
        <taxon>Fasciolidae</taxon>
        <taxon>Fasciola</taxon>
    </lineage>
</organism>
<feature type="region of interest" description="Disordered" evidence="1">
    <location>
        <begin position="1"/>
        <end position="21"/>
    </location>
</feature>
<dbReference type="AlphaFoldDB" id="A0A504YKT4"/>
<sequence length="168" mass="18907">MSASTDDTLPMTPFSQRNAHVSGHADPFSIAEDTILTRYTLCIRIWRTLKEVSTHTPTPEVNIMYLASPREFEGSLRYSHPTPPVISWFLATESSNIEVSERPTEDAPSSNVAGPRTTQLVTMPLSPQHMPAYANKWQGNFFIISYYVYQTTLNVCCQIVKAFATTWS</sequence>
<name>A0A504YKT4_FASGI</name>
<evidence type="ECO:0000256" key="1">
    <source>
        <dbReference type="SAM" id="MobiDB-lite"/>
    </source>
</evidence>
<protein>
    <submittedName>
        <fullName evidence="2">Uncharacterized protein</fullName>
    </submittedName>
</protein>
<evidence type="ECO:0000313" key="2">
    <source>
        <dbReference type="EMBL" id="TPP58607.1"/>
    </source>
</evidence>
<feature type="compositionally biased region" description="Polar residues" evidence="1">
    <location>
        <begin position="1"/>
        <end position="19"/>
    </location>
</feature>